<dbReference type="InterPro" id="IPR035986">
    <property type="entry name" value="PKD_dom_sf"/>
</dbReference>
<dbReference type="InterPro" id="IPR008557">
    <property type="entry name" value="PhoX"/>
</dbReference>
<dbReference type="OrthoDB" id="9801383at2"/>
<dbReference type="InterPro" id="IPR022409">
    <property type="entry name" value="PKD/Chitinase_dom"/>
</dbReference>
<dbReference type="InterPro" id="IPR013783">
    <property type="entry name" value="Ig-like_fold"/>
</dbReference>
<evidence type="ECO:0000313" key="3">
    <source>
        <dbReference type="EMBL" id="TXF87791.1"/>
    </source>
</evidence>
<dbReference type="SMART" id="SM00089">
    <property type="entry name" value="PKD"/>
    <property type="match status" value="2"/>
</dbReference>
<evidence type="ECO:0000256" key="1">
    <source>
        <dbReference type="SAM" id="SignalP"/>
    </source>
</evidence>
<dbReference type="PROSITE" id="PS50093">
    <property type="entry name" value="PKD"/>
    <property type="match status" value="2"/>
</dbReference>
<feature type="domain" description="PKD" evidence="2">
    <location>
        <begin position="1193"/>
        <end position="1273"/>
    </location>
</feature>
<dbReference type="Pfam" id="PF05787">
    <property type="entry name" value="PhoX"/>
    <property type="match status" value="1"/>
</dbReference>
<evidence type="ECO:0000259" key="2">
    <source>
        <dbReference type="PROSITE" id="PS50093"/>
    </source>
</evidence>
<feature type="domain" description="PKD" evidence="2">
    <location>
        <begin position="1278"/>
        <end position="1359"/>
    </location>
</feature>
<protein>
    <submittedName>
        <fullName evidence="3">DUF839 domain-containing protein</fullName>
    </submittedName>
</protein>
<dbReference type="SUPFAM" id="SSF63829">
    <property type="entry name" value="Calcium-dependent phosphotriesterase"/>
    <property type="match status" value="2"/>
</dbReference>
<dbReference type="CDD" id="cd00146">
    <property type="entry name" value="PKD"/>
    <property type="match status" value="2"/>
</dbReference>
<dbReference type="Gene3D" id="2.60.120.260">
    <property type="entry name" value="Galactose-binding domain-like"/>
    <property type="match status" value="2"/>
</dbReference>
<feature type="signal peptide" evidence="1">
    <location>
        <begin position="1"/>
        <end position="22"/>
    </location>
</feature>
<keyword evidence="4" id="KW-1185">Reference proteome</keyword>
<organism evidence="3 4">
    <name type="scientific">Neolewinella aurantiaca</name>
    <dbReference type="NCBI Taxonomy" id="2602767"/>
    <lineage>
        <taxon>Bacteria</taxon>
        <taxon>Pseudomonadati</taxon>
        <taxon>Bacteroidota</taxon>
        <taxon>Saprospiria</taxon>
        <taxon>Saprospirales</taxon>
        <taxon>Lewinellaceae</taxon>
        <taxon>Neolewinella</taxon>
    </lineage>
</organism>
<dbReference type="Pfam" id="PF00801">
    <property type="entry name" value="PKD"/>
    <property type="match status" value="1"/>
</dbReference>
<dbReference type="InterPro" id="IPR000601">
    <property type="entry name" value="PKD_dom"/>
</dbReference>
<dbReference type="PANTHER" id="PTHR35399:SF2">
    <property type="entry name" value="DUF839 DOMAIN-CONTAINING PROTEIN"/>
    <property type="match status" value="1"/>
</dbReference>
<dbReference type="Pfam" id="PF18911">
    <property type="entry name" value="PKD_4"/>
    <property type="match status" value="1"/>
</dbReference>
<comment type="caution">
    <text evidence="3">The sequence shown here is derived from an EMBL/GenBank/DDBJ whole genome shotgun (WGS) entry which is preliminary data.</text>
</comment>
<dbReference type="PANTHER" id="PTHR35399">
    <property type="entry name" value="SLR8030 PROTEIN"/>
    <property type="match status" value="1"/>
</dbReference>
<dbReference type="Gene3D" id="2.60.40.10">
    <property type="entry name" value="Immunoglobulins"/>
    <property type="match status" value="2"/>
</dbReference>
<proteinExistence type="predicted"/>
<name>A0A5C7FAX1_9BACT</name>
<keyword evidence="1" id="KW-0732">Signal</keyword>
<dbReference type="EMBL" id="VOXD01000031">
    <property type="protein sequence ID" value="TXF87791.1"/>
    <property type="molecule type" value="Genomic_DNA"/>
</dbReference>
<gene>
    <name evidence="3" type="ORF">FUA23_17175</name>
</gene>
<accession>A0A5C7FAX1</accession>
<evidence type="ECO:0000313" key="4">
    <source>
        <dbReference type="Proteomes" id="UP000321907"/>
    </source>
</evidence>
<sequence length="1458" mass="156456">MRSTFSNYLLLLLCCLCGALNAQVVTTSVRITSSSDDAEERGLNSSSPGVIDLTSTDLELVNDGSDGDQFVGMRFNGLQVPQNARIINAYVQFTVDETVNADGTVFIQAEDTDNALAYQEVLGNISGRALLSDTITWSDIPDWTAAGDAGDDQRTPDISALVQAIVDRDGWAAGNALGLVMTGTGERTAEAFDGASDSAPMLVVEYVEMVTATFTLGDSSDDVETNVSSGANDITSSDLEITTENAPQVISLRFPGVTIPSGSEITSSYIQFAVDESSIGGDVDAMILFDQSGNAAPLTATYDPTSPDFDLPVFWNNIPDWSTVGEAGPDQRSADLSSSLEQVFSLGNWRSGNALLIGMVDPVVLSIPGYTGNTGKRVAESYDGDTDASPKLVVSYFPPVTFEDGGFPVAAGSSWKFLDQGIALDTVDWTSLDYDDAAWSFGDAILGYGGNGEITTLGYGSDEQNKHVTTYFRHTFEVENASQYDSLLFDVLRDDGVIVYLNGTEVFRQNMPAGDVVFGDLASGTVGSDDENTYYREKIANLLTNDRNVIAVELHQATASSSDLSFDLALGFTFPPLSPASFPLTRGTEWHYLDNGTSLDDQDWKDTGYAITDDSWLAGQGPLGYGGDVATELSFGTDPENKFVTTYFRREIDIDLTTLPDSVQLSLRRDDGAIVYLNGVEVARSNMPDGDVDYLTTAATRVEGSDETNYFGVNLYPEQFRDGVNTIAVEVHQFSLNSSDLVFDLELDAAPVVNPPALGCEDGNEGHIACFTSITPTAETPNLILPAGSHRFQAIHKQGGTYSIGGGTIPGLHDFTGFVPLNNTSSTAGYLSINHETSPGGVSMLGLHYDADTNLWVVDSSQAVDLYNDDLVTTVRNCSGGITPWGTVITAEESRNNTDANNDGYTDVGWLIEIDPVTAKVVEYGNGKQEKLWAAGRISHENAVVLNDERTLFTGEDGGSSAVFKFVADNPRDLSSGKLYALQLSEPLVGGEPTGTAGTWIEIPNTTEEDRNNTRALAVAMGATNFNGVEDLEFSPLTGQIYFTSKGHGRVYRFTDGDAGVTDFETFVGGASYVLNTENGVFTEPWRTGNDNLTFDDQGNLWVLQDGGLNYIWLVRPGHTQEAPMVELFASAPVGAELTGLTFTPDYKYGFFSVQHPAGTNQPQLDATGNEVTFNASTTIIFSRSEYLGEQPPVIAFEADRRVVVQGESVSFSDVSENGVEERRWVFDGGVPAVSDAEQVDVTYNGLGFYTVSLEVANAQGEVSVVEEAYIEVIEPAPVTDFTANNVMVATNADVTFFDLSTNNPTSWDWIFEGGSPATSNVEMPTVTYTEPGTYAVSLVTGNRAGSGTTEAKTSYIEVMRPVSSNDPVGQGTNLAVFPNPTAGKINIRMEETAGKKITFQLFDLTGRLLADIGVVDGIAGTGIWSYDTADLAVQGQVVVLKVTLDGEATHRMIRLTK</sequence>
<dbReference type="Proteomes" id="UP000321907">
    <property type="component" value="Unassembled WGS sequence"/>
</dbReference>
<feature type="chain" id="PRO_5022844750" evidence="1">
    <location>
        <begin position="23"/>
        <end position="1458"/>
    </location>
</feature>
<reference evidence="3 4" key="1">
    <citation type="submission" date="2019-08" db="EMBL/GenBank/DDBJ databases">
        <title>Lewinella sp. strain SSH13 Genome sequencing and assembly.</title>
        <authorList>
            <person name="Kim I."/>
        </authorList>
    </citation>
    <scope>NUCLEOTIDE SEQUENCE [LARGE SCALE GENOMIC DNA]</scope>
    <source>
        <strain evidence="3 4">SSH13</strain>
    </source>
</reference>
<dbReference type="RefSeq" id="WP_147932001.1">
    <property type="nucleotide sequence ID" value="NZ_VOXD01000031.1"/>
</dbReference>
<dbReference type="SUPFAM" id="SSF49299">
    <property type="entry name" value="PKD domain"/>
    <property type="match status" value="2"/>
</dbReference>